<dbReference type="Proteomes" id="UP000182517">
    <property type="component" value="Chromosome"/>
</dbReference>
<feature type="transmembrane region" description="Helical" evidence="8">
    <location>
        <begin position="294"/>
        <end position="311"/>
    </location>
</feature>
<protein>
    <recommendedName>
        <fullName evidence="9">Glycosyltransferase RgtA/B/C/D-like domain-containing protein</fullName>
    </recommendedName>
</protein>
<name>A0A1L3GM67_9BACT</name>
<organism evidence="10 11">
    <name type="scientific">Syntrophotalea acetylenivorans</name>
    <dbReference type="NCBI Taxonomy" id="1842532"/>
    <lineage>
        <taxon>Bacteria</taxon>
        <taxon>Pseudomonadati</taxon>
        <taxon>Thermodesulfobacteriota</taxon>
        <taxon>Desulfuromonadia</taxon>
        <taxon>Desulfuromonadales</taxon>
        <taxon>Syntrophotaleaceae</taxon>
        <taxon>Syntrophotalea</taxon>
    </lineage>
</organism>
<evidence type="ECO:0000256" key="8">
    <source>
        <dbReference type="SAM" id="Phobius"/>
    </source>
</evidence>
<dbReference type="GO" id="GO:0009103">
    <property type="term" value="P:lipopolysaccharide biosynthetic process"/>
    <property type="evidence" value="ECO:0007669"/>
    <property type="project" value="UniProtKB-ARBA"/>
</dbReference>
<dbReference type="InterPro" id="IPR038731">
    <property type="entry name" value="RgtA/B/C-like"/>
</dbReference>
<keyword evidence="6 8" id="KW-1133">Transmembrane helix</keyword>
<dbReference type="GO" id="GO:0005886">
    <property type="term" value="C:plasma membrane"/>
    <property type="evidence" value="ECO:0007669"/>
    <property type="project" value="UniProtKB-SubCell"/>
</dbReference>
<dbReference type="OrthoDB" id="7714635at2"/>
<evidence type="ECO:0000313" key="11">
    <source>
        <dbReference type="Proteomes" id="UP000182517"/>
    </source>
</evidence>
<proteinExistence type="predicted"/>
<evidence type="ECO:0000259" key="9">
    <source>
        <dbReference type="Pfam" id="PF13231"/>
    </source>
</evidence>
<feature type="transmembrane region" description="Helical" evidence="8">
    <location>
        <begin position="208"/>
        <end position="226"/>
    </location>
</feature>
<evidence type="ECO:0000256" key="1">
    <source>
        <dbReference type="ARBA" id="ARBA00004651"/>
    </source>
</evidence>
<dbReference type="Pfam" id="PF13231">
    <property type="entry name" value="PMT_2"/>
    <property type="match status" value="1"/>
</dbReference>
<evidence type="ECO:0000256" key="6">
    <source>
        <dbReference type="ARBA" id="ARBA00022989"/>
    </source>
</evidence>
<accession>A0A1L3GM67</accession>
<dbReference type="EMBL" id="CP015519">
    <property type="protein sequence ID" value="APG26981.1"/>
    <property type="molecule type" value="Genomic_DNA"/>
</dbReference>
<keyword evidence="5 8" id="KW-0812">Transmembrane</keyword>
<feature type="transmembrane region" description="Helical" evidence="8">
    <location>
        <begin position="12"/>
        <end position="34"/>
    </location>
</feature>
<dbReference type="PANTHER" id="PTHR33908:SF11">
    <property type="entry name" value="MEMBRANE PROTEIN"/>
    <property type="match status" value="1"/>
</dbReference>
<evidence type="ECO:0000256" key="4">
    <source>
        <dbReference type="ARBA" id="ARBA00022679"/>
    </source>
</evidence>
<dbReference type="STRING" id="1842532.A7E78_03515"/>
<dbReference type="GO" id="GO:0016763">
    <property type="term" value="F:pentosyltransferase activity"/>
    <property type="evidence" value="ECO:0007669"/>
    <property type="project" value="TreeGrafter"/>
</dbReference>
<dbReference type="PANTHER" id="PTHR33908">
    <property type="entry name" value="MANNOSYLTRANSFERASE YKCB-RELATED"/>
    <property type="match status" value="1"/>
</dbReference>
<keyword evidence="7 8" id="KW-0472">Membrane</keyword>
<sequence>MKSFYKQTTENIIRRINSFFLLLIILEIVLKFLLVTRHKIGWDEFYFLSIVHSFKRNELIQPFQSFHVHLLGWIPGFAENEVVQVIAARCFLLLLLIASGIFLYLISREFLNKSGALFSVFCWLSFSNIINHGASLRADSFCTFFFLLAAFALLRVNRGRLWAAIAGIAMGLSVLVSIKAVIHLASLFALLGFLLFISHQKKLCLKKIALFSALVALTFGLGFILHRQTLVQTTLLAEQDFISRTSSQARVFDEFFPKVGYFSDSLRKNLITWWLLGVGVFYSIFDLKKGTNKRVVVLLAFLVPIFTLPFYRNAFPYYYFFIIAPAILFCGFLPHRILQDFQKTGSKALLLPLAIICLPIAGSAAFHYYKAFNKPNKPQEEILSVVHKMFPAPVPYIDGCSAVSSFPKVGFFMSNWGFENYFAAGKPLFRNILQEQQPQFILADTPHLDFRLPRNHIFFEINHDFFEKDKHVLVNNFVRYWGMIWLPGKVLQNLTAGKQQSFEILIPGPYVVDSSHPVVIDNKNLKPGEKAILTPGNHLIEAKENNQKIVLRWDKIEYIPTTPPPEISTFYGF</sequence>
<feature type="transmembrane region" description="Helical" evidence="8">
    <location>
        <begin position="161"/>
        <end position="178"/>
    </location>
</feature>
<feature type="transmembrane region" description="Helical" evidence="8">
    <location>
        <begin position="349"/>
        <end position="369"/>
    </location>
</feature>
<keyword evidence="4" id="KW-0808">Transferase</keyword>
<evidence type="ECO:0000256" key="7">
    <source>
        <dbReference type="ARBA" id="ARBA00023136"/>
    </source>
</evidence>
<evidence type="ECO:0000256" key="5">
    <source>
        <dbReference type="ARBA" id="ARBA00022692"/>
    </source>
</evidence>
<dbReference type="AlphaFoldDB" id="A0A1L3GM67"/>
<feature type="transmembrane region" description="Helical" evidence="8">
    <location>
        <begin position="114"/>
        <end position="130"/>
    </location>
</feature>
<evidence type="ECO:0000256" key="3">
    <source>
        <dbReference type="ARBA" id="ARBA00022676"/>
    </source>
</evidence>
<evidence type="ECO:0000256" key="2">
    <source>
        <dbReference type="ARBA" id="ARBA00022475"/>
    </source>
</evidence>
<feature type="transmembrane region" description="Helical" evidence="8">
    <location>
        <begin position="317"/>
        <end position="337"/>
    </location>
</feature>
<keyword evidence="11" id="KW-1185">Reference proteome</keyword>
<reference evidence="10 11" key="1">
    <citation type="journal article" date="2017" name="Genome Announc.">
        <title>Complete Genome Sequences of Two Acetylene-Fermenting Pelobacter acetylenicus Strains.</title>
        <authorList>
            <person name="Sutton J.M."/>
            <person name="Baesman S.M."/>
            <person name="Fierst J.L."/>
            <person name="Poret-Peterson A.T."/>
            <person name="Oremland R.S."/>
            <person name="Dunlap D.S."/>
            <person name="Akob D.M."/>
        </authorList>
    </citation>
    <scope>NUCLEOTIDE SEQUENCE [LARGE SCALE GENOMIC DNA]</scope>
    <source>
        <strain evidence="10 11">SFB93</strain>
    </source>
</reference>
<keyword evidence="2" id="KW-1003">Cell membrane</keyword>
<evidence type="ECO:0000313" key="10">
    <source>
        <dbReference type="EMBL" id="APG26981.1"/>
    </source>
</evidence>
<comment type="subcellular location">
    <subcellularLocation>
        <location evidence="1">Cell membrane</location>
        <topology evidence="1">Multi-pass membrane protein</topology>
    </subcellularLocation>
</comment>
<dbReference type="RefSeq" id="WP_072282941.1">
    <property type="nucleotide sequence ID" value="NZ_CP015519.1"/>
</dbReference>
<feature type="transmembrane region" description="Helical" evidence="8">
    <location>
        <begin position="270"/>
        <end position="287"/>
    </location>
</feature>
<dbReference type="InterPro" id="IPR050297">
    <property type="entry name" value="LipidA_mod_glycosyltrf_83"/>
</dbReference>
<keyword evidence="3" id="KW-0328">Glycosyltransferase</keyword>
<dbReference type="KEGG" id="pef:A7E78_03515"/>
<feature type="domain" description="Glycosyltransferase RgtA/B/C/D-like" evidence="9">
    <location>
        <begin position="87"/>
        <end position="218"/>
    </location>
</feature>
<gene>
    <name evidence="10" type="ORF">A7E78_03515</name>
</gene>
<feature type="transmembrane region" description="Helical" evidence="8">
    <location>
        <begin position="86"/>
        <end position="107"/>
    </location>
</feature>